<proteinExistence type="inferred from homology"/>
<keyword evidence="2" id="KW-0328">Glycosyltransferase</keyword>
<dbReference type="FunFam" id="3.40.50.2000:FF:000071">
    <property type="entry name" value="Glycosyltransferase"/>
    <property type="match status" value="1"/>
</dbReference>
<reference evidence="4" key="1">
    <citation type="journal article" date="2017" name="Nature">
        <title>The genome of Chenopodium quinoa.</title>
        <authorList>
            <person name="Jarvis D.E."/>
            <person name="Ho Y.S."/>
            <person name="Lightfoot D.J."/>
            <person name="Schmoeckel S.M."/>
            <person name="Li B."/>
            <person name="Borm T.J.A."/>
            <person name="Ohyanagi H."/>
            <person name="Mineta K."/>
            <person name="Michell C.T."/>
            <person name="Saber N."/>
            <person name="Kharbatia N.M."/>
            <person name="Rupper R.R."/>
            <person name="Sharp A.R."/>
            <person name="Dally N."/>
            <person name="Boughton B.A."/>
            <person name="Woo Y.H."/>
            <person name="Gao G."/>
            <person name="Schijlen E.G.W.M."/>
            <person name="Guo X."/>
            <person name="Momin A.A."/>
            <person name="Negrao S."/>
            <person name="Al-Babili S."/>
            <person name="Gehring C."/>
            <person name="Roessner U."/>
            <person name="Jung C."/>
            <person name="Murphy K."/>
            <person name="Arold S.T."/>
            <person name="Gojobori T."/>
            <person name="van der Linden C.G."/>
            <person name="van Loo E.N."/>
            <person name="Jellen E.N."/>
            <person name="Maughan P.J."/>
            <person name="Tester M."/>
        </authorList>
    </citation>
    <scope>NUCLEOTIDE SEQUENCE [LARGE SCALE GENOMIC DNA]</scope>
    <source>
        <strain evidence="4">cv. PI 614886</strain>
    </source>
</reference>
<evidence type="ECO:0000256" key="3">
    <source>
        <dbReference type="ARBA" id="ARBA00022679"/>
    </source>
</evidence>
<dbReference type="EnsemblPlants" id="AUR62013227-RA">
    <property type="protein sequence ID" value="AUR62013227-RA:cds"/>
    <property type="gene ID" value="AUR62013227"/>
</dbReference>
<dbReference type="AlphaFoldDB" id="A0A803LGY0"/>
<dbReference type="SUPFAM" id="SSF53756">
    <property type="entry name" value="UDP-Glycosyltransferase/glycogen phosphorylase"/>
    <property type="match status" value="1"/>
</dbReference>
<organism evidence="4 5">
    <name type="scientific">Chenopodium quinoa</name>
    <name type="common">Quinoa</name>
    <dbReference type="NCBI Taxonomy" id="63459"/>
    <lineage>
        <taxon>Eukaryota</taxon>
        <taxon>Viridiplantae</taxon>
        <taxon>Streptophyta</taxon>
        <taxon>Embryophyta</taxon>
        <taxon>Tracheophyta</taxon>
        <taxon>Spermatophyta</taxon>
        <taxon>Magnoliopsida</taxon>
        <taxon>eudicotyledons</taxon>
        <taxon>Gunneridae</taxon>
        <taxon>Pentapetalae</taxon>
        <taxon>Caryophyllales</taxon>
        <taxon>Chenopodiaceae</taxon>
        <taxon>Chenopodioideae</taxon>
        <taxon>Atripliceae</taxon>
        <taxon>Chenopodium</taxon>
    </lineage>
</organism>
<dbReference type="CDD" id="cd03784">
    <property type="entry name" value="GT1_Gtf-like"/>
    <property type="match status" value="1"/>
</dbReference>
<name>A0A803LGY0_CHEQI</name>
<evidence type="ECO:0000256" key="2">
    <source>
        <dbReference type="ARBA" id="ARBA00022676"/>
    </source>
</evidence>
<accession>A0A803LGY0</accession>
<evidence type="ECO:0000256" key="1">
    <source>
        <dbReference type="ARBA" id="ARBA00009995"/>
    </source>
</evidence>
<dbReference type="PANTHER" id="PTHR48047">
    <property type="entry name" value="GLYCOSYLTRANSFERASE"/>
    <property type="match status" value="1"/>
</dbReference>
<reference evidence="4" key="2">
    <citation type="submission" date="2021-03" db="UniProtKB">
        <authorList>
            <consortium name="EnsemblPlants"/>
        </authorList>
    </citation>
    <scope>IDENTIFICATION</scope>
</reference>
<dbReference type="Gene3D" id="3.40.50.2000">
    <property type="entry name" value="Glycogen Phosphorylase B"/>
    <property type="match status" value="4"/>
</dbReference>
<dbReference type="Gramene" id="AUR62013227-RA">
    <property type="protein sequence ID" value="AUR62013227-RA:cds"/>
    <property type="gene ID" value="AUR62013227"/>
</dbReference>
<dbReference type="PANTHER" id="PTHR48047:SF45">
    <property type="entry name" value="SCOPOLETIN GLUCOSYLTRANSFERASE-LIKE"/>
    <property type="match status" value="1"/>
</dbReference>
<evidence type="ECO:0000313" key="5">
    <source>
        <dbReference type="Proteomes" id="UP000596660"/>
    </source>
</evidence>
<keyword evidence="5" id="KW-1185">Reference proteome</keyword>
<keyword evidence="3" id="KW-0808">Transferase</keyword>
<protein>
    <recommendedName>
        <fullName evidence="6">Glycosyltransferase</fullName>
    </recommendedName>
</protein>
<sequence length="451" mass="51240">MSSEQDQLHIVFLPFMAPGHMIPIMDMARLFATRKIKSTIVTTPANVNYFAETIQIHTQKDGLEIDLLTIKFPYDEAGLPKGCENADSLTSTEMFSRFFKAIDLLQQPFTNLLQKCQPNCLVADHFIHWANSVAIEFGIPCLMFHGSSYLSRCITYNLLQYKPHKNLLNDSDTFVVPGDLPHKIKFTKSELSPYDKKEGPIFLLELMDKIRDAMKACNGVIMNSYYELEPGYADYYARVMGMKHWHIGPFSLYFNRREDNEAFHRGKNSSMDINECTRWLDEKEPDSVIYVCLGSMSNLSDAQLHEIAISLEALGQNFILVVRSKDNKEWVPQGFEARIVSREGVVSGVPMVTWPFHAEQFYNEKLVTDVLKIGVPVGAKKWVPRVGSHNITIGNKEILNAMAKISIGEEAQDMRKRAKECKEMARLAISEGGSSYSHLSALIEELKAHKR</sequence>
<dbReference type="GO" id="GO:0035251">
    <property type="term" value="F:UDP-glucosyltransferase activity"/>
    <property type="evidence" value="ECO:0007669"/>
    <property type="project" value="TreeGrafter"/>
</dbReference>
<evidence type="ECO:0000313" key="4">
    <source>
        <dbReference type="EnsemblPlants" id="AUR62013227-RA:cds"/>
    </source>
</evidence>
<dbReference type="Proteomes" id="UP000596660">
    <property type="component" value="Unplaced"/>
</dbReference>
<dbReference type="InterPro" id="IPR002213">
    <property type="entry name" value="UDP_glucos_trans"/>
</dbReference>
<comment type="similarity">
    <text evidence="1">Belongs to the UDP-glycosyltransferase family.</text>
</comment>
<evidence type="ECO:0008006" key="6">
    <source>
        <dbReference type="Google" id="ProtNLM"/>
    </source>
</evidence>
<dbReference type="OMA" id="INECTRW"/>